<dbReference type="Pfam" id="PF05753">
    <property type="entry name" value="TRAP_beta"/>
    <property type="match status" value="1"/>
</dbReference>
<dbReference type="PANTHER" id="PTHR12861:SF3">
    <property type="entry name" value="TRANSLOCON-ASSOCIATED PROTEIN SUBUNIT BETA"/>
    <property type="match status" value="1"/>
</dbReference>
<dbReference type="AlphaFoldDB" id="A0A0D2PTN9"/>
<gene>
    <name evidence="1" type="ORF">B456_005G155600</name>
</gene>
<sequence>MANPLVKAFIARSFLVSATTIVSDSPFIIAHKKASLTKLKSGSKCISVSIDIYIEGFSTAYDVSLVDYSWLQDTSDVTSGNISQS</sequence>
<dbReference type="eggNOG" id="KOG3317">
    <property type="taxonomic scope" value="Eukaryota"/>
</dbReference>
<protein>
    <submittedName>
        <fullName evidence="1">Uncharacterized protein</fullName>
    </submittedName>
</protein>
<name>A0A0D2PTN9_GOSRA</name>
<dbReference type="Proteomes" id="UP000032304">
    <property type="component" value="Chromosome 5"/>
</dbReference>
<organism evidence="1 2">
    <name type="scientific">Gossypium raimondii</name>
    <name type="common">Peruvian cotton</name>
    <name type="synonym">Gossypium klotzschianum subsp. raimondii</name>
    <dbReference type="NCBI Taxonomy" id="29730"/>
    <lineage>
        <taxon>Eukaryota</taxon>
        <taxon>Viridiplantae</taxon>
        <taxon>Streptophyta</taxon>
        <taxon>Embryophyta</taxon>
        <taxon>Tracheophyta</taxon>
        <taxon>Spermatophyta</taxon>
        <taxon>Magnoliopsida</taxon>
        <taxon>eudicotyledons</taxon>
        <taxon>Gunneridae</taxon>
        <taxon>Pentapetalae</taxon>
        <taxon>rosids</taxon>
        <taxon>malvids</taxon>
        <taxon>Malvales</taxon>
        <taxon>Malvaceae</taxon>
        <taxon>Malvoideae</taxon>
        <taxon>Gossypium</taxon>
    </lineage>
</organism>
<dbReference type="EMBL" id="CM001744">
    <property type="protein sequence ID" value="KJB30698.1"/>
    <property type="molecule type" value="Genomic_DNA"/>
</dbReference>
<dbReference type="GO" id="GO:0005783">
    <property type="term" value="C:endoplasmic reticulum"/>
    <property type="evidence" value="ECO:0007669"/>
    <property type="project" value="TreeGrafter"/>
</dbReference>
<accession>A0A0D2PTN9</accession>
<dbReference type="PANTHER" id="PTHR12861">
    <property type="entry name" value="TRANSLOCON-ASSOCIATED PROTEIN, BETA SUBUNIT PRECURSOR TRAP-BETA SIGNAL SEQUENCE RECEPTOR BETA SUBUNIT"/>
    <property type="match status" value="1"/>
</dbReference>
<evidence type="ECO:0000313" key="1">
    <source>
        <dbReference type="EMBL" id="KJB30698.1"/>
    </source>
</evidence>
<dbReference type="Gramene" id="KJB30698">
    <property type="protein sequence ID" value="KJB30698"/>
    <property type="gene ID" value="B456_005G155600"/>
</dbReference>
<dbReference type="STRING" id="29730.A0A0D2PTN9"/>
<dbReference type="OMA" id="YSWLQDT"/>
<evidence type="ECO:0000313" key="2">
    <source>
        <dbReference type="Proteomes" id="UP000032304"/>
    </source>
</evidence>
<proteinExistence type="predicted"/>
<reference evidence="1 2" key="1">
    <citation type="journal article" date="2012" name="Nature">
        <title>Repeated polyploidization of Gossypium genomes and the evolution of spinnable cotton fibres.</title>
        <authorList>
            <person name="Paterson A.H."/>
            <person name="Wendel J.F."/>
            <person name="Gundlach H."/>
            <person name="Guo H."/>
            <person name="Jenkins J."/>
            <person name="Jin D."/>
            <person name="Llewellyn D."/>
            <person name="Showmaker K.C."/>
            <person name="Shu S."/>
            <person name="Udall J."/>
            <person name="Yoo M.J."/>
            <person name="Byers R."/>
            <person name="Chen W."/>
            <person name="Doron-Faigenboim A."/>
            <person name="Duke M.V."/>
            <person name="Gong L."/>
            <person name="Grimwood J."/>
            <person name="Grover C."/>
            <person name="Grupp K."/>
            <person name="Hu G."/>
            <person name="Lee T.H."/>
            <person name="Li J."/>
            <person name="Lin L."/>
            <person name="Liu T."/>
            <person name="Marler B.S."/>
            <person name="Page J.T."/>
            <person name="Roberts A.W."/>
            <person name="Romanel E."/>
            <person name="Sanders W.S."/>
            <person name="Szadkowski E."/>
            <person name="Tan X."/>
            <person name="Tang H."/>
            <person name="Xu C."/>
            <person name="Wang J."/>
            <person name="Wang Z."/>
            <person name="Zhang D."/>
            <person name="Zhang L."/>
            <person name="Ashrafi H."/>
            <person name="Bedon F."/>
            <person name="Bowers J.E."/>
            <person name="Brubaker C.L."/>
            <person name="Chee P.W."/>
            <person name="Das S."/>
            <person name="Gingle A.R."/>
            <person name="Haigler C.H."/>
            <person name="Harker D."/>
            <person name="Hoffmann L.V."/>
            <person name="Hovav R."/>
            <person name="Jones D.C."/>
            <person name="Lemke C."/>
            <person name="Mansoor S."/>
            <person name="ur Rahman M."/>
            <person name="Rainville L.N."/>
            <person name="Rambani A."/>
            <person name="Reddy U.K."/>
            <person name="Rong J.K."/>
            <person name="Saranga Y."/>
            <person name="Scheffler B.E."/>
            <person name="Scheffler J.A."/>
            <person name="Stelly D.M."/>
            <person name="Triplett B.A."/>
            <person name="Van Deynze A."/>
            <person name="Vaslin M.F."/>
            <person name="Waghmare V.N."/>
            <person name="Walford S.A."/>
            <person name="Wright R.J."/>
            <person name="Zaki E.A."/>
            <person name="Zhang T."/>
            <person name="Dennis E.S."/>
            <person name="Mayer K.F."/>
            <person name="Peterson D.G."/>
            <person name="Rokhsar D.S."/>
            <person name="Wang X."/>
            <person name="Schmutz J."/>
        </authorList>
    </citation>
    <scope>NUCLEOTIDE SEQUENCE [LARGE SCALE GENOMIC DNA]</scope>
</reference>
<keyword evidence="2" id="KW-1185">Reference proteome</keyword>